<proteinExistence type="predicted"/>
<dbReference type="EMBL" id="JASCZI010090649">
    <property type="protein sequence ID" value="MED6144019.1"/>
    <property type="molecule type" value="Genomic_DNA"/>
</dbReference>
<dbReference type="InterPro" id="IPR017451">
    <property type="entry name" value="F-box-assoc_interact_dom"/>
</dbReference>
<evidence type="ECO:0008006" key="3">
    <source>
        <dbReference type="Google" id="ProtNLM"/>
    </source>
</evidence>
<name>A0ABU6T6P2_9FABA</name>
<organism evidence="1 2">
    <name type="scientific">Stylosanthes scabra</name>
    <dbReference type="NCBI Taxonomy" id="79078"/>
    <lineage>
        <taxon>Eukaryota</taxon>
        <taxon>Viridiplantae</taxon>
        <taxon>Streptophyta</taxon>
        <taxon>Embryophyta</taxon>
        <taxon>Tracheophyta</taxon>
        <taxon>Spermatophyta</taxon>
        <taxon>Magnoliopsida</taxon>
        <taxon>eudicotyledons</taxon>
        <taxon>Gunneridae</taxon>
        <taxon>Pentapetalae</taxon>
        <taxon>rosids</taxon>
        <taxon>fabids</taxon>
        <taxon>Fabales</taxon>
        <taxon>Fabaceae</taxon>
        <taxon>Papilionoideae</taxon>
        <taxon>50 kb inversion clade</taxon>
        <taxon>dalbergioids sensu lato</taxon>
        <taxon>Dalbergieae</taxon>
        <taxon>Pterocarpus clade</taxon>
        <taxon>Stylosanthes</taxon>
    </lineage>
</organism>
<comment type="caution">
    <text evidence="1">The sequence shown here is derived from an EMBL/GenBank/DDBJ whole genome shotgun (WGS) entry which is preliminary data.</text>
</comment>
<reference evidence="1 2" key="1">
    <citation type="journal article" date="2023" name="Plants (Basel)">
        <title>Bridging the Gap: Combining Genomics and Transcriptomics Approaches to Understand Stylosanthes scabra, an Orphan Legume from the Brazilian Caatinga.</title>
        <authorList>
            <person name="Ferreira-Neto J.R.C."/>
            <person name="da Silva M.D."/>
            <person name="Binneck E."/>
            <person name="de Melo N.F."/>
            <person name="da Silva R.H."/>
            <person name="de Melo A.L.T.M."/>
            <person name="Pandolfi V."/>
            <person name="Bustamante F.O."/>
            <person name="Brasileiro-Vidal A.C."/>
            <person name="Benko-Iseppon A.M."/>
        </authorList>
    </citation>
    <scope>NUCLEOTIDE SEQUENCE [LARGE SCALE GENOMIC DNA]</scope>
    <source>
        <tissue evidence="1">Leaves</tissue>
    </source>
</reference>
<evidence type="ECO:0000313" key="1">
    <source>
        <dbReference type="EMBL" id="MED6144019.1"/>
    </source>
</evidence>
<keyword evidence="2" id="KW-1185">Reference proteome</keyword>
<dbReference type="Proteomes" id="UP001341840">
    <property type="component" value="Unassembled WGS sequence"/>
</dbReference>
<sequence length="251" mass="29567">MLWNPISSVVKSIYNIDTTTTKDIVCALTYNEKRQCYLIVMFIVEKIRQNTTKRFAILPLKNQHPIIYSQLPIHQFDDIDHRTVIIGPKVYFLGITLNPESTTPRFLYIFHVESQVFTEVILPTQPIYNESKIVKYGSHVALLCWYQRLKHPFQVHIWLLKKESSVDPEWRELGLVGRIAGDETLISLHNDSLITVYEVSDEWVYYNSEPGRIYYAYSFNNILRKTLLRDEADFNVQDVFDYSNSLYFPEI</sequence>
<dbReference type="NCBIfam" id="TIGR01640">
    <property type="entry name" value="F_box_assoc_1"/>
    <property type="match status" value="1"/>
</dbReference>
<evidence type="ECO:0000313" key="2">
    <source>
        <dbReference type="Proteomes" id="UP001341840"/>
    </source>
</evidence>
<gene>
    <name evidence="1" type="ORF">PIB30_011523</name>
</gene>
<protein>
    <recommendedName>
        <fullName evidence="3">F-box associated domain-containing protein</fullName>
    </recommendedName>
</protein>
<accession>A0ABU6T6P2</accession>